<evidence type="ECO:0000313" key="3">
    <source>
        <dbReference type="Proteomes" id="UP001108027"/>
    </source>
</evidence>
<feature type="transmembrane region" description="Helical" evidence="1">
    <location>
        <begin position="44"/>
        <end position="65"/>
    </location>
</feature>
<evidence type="ECO:0000313" key="2">
    <source>
        <dbReference type="EMBL" id="MCC4307315.1"/>
    </source>
</evidence>
<evidence type="ECO:0000256" key="1">
    <source>
        <dbReference type="SAM" id="Phobius"/>
    </source>
</evidence>
<protein>
    <submittedName>
        <fullName evidence="2">Uncharacterized protein</fullName>
    </submittedName>
</protein>
<sequence>MPWQSLKHALWFNAIGTALLGVVLIAAAGSLAGLFSAYPGAVPPLLMTGAGIVCLLFAVDLGWAARRPDGRPGVVRLLTLADAGLVLALPVVMLVAAPRLSLWGQLLLADLALITAFLVWCQWRGLGAVPVALGARR</sequence>
<gene>
    <name evidence="2" type="ORF">LL252_01915</name>
</gene>
<feature type="transmembrane region" description="Helical" evidence="1">
    <location>
        <begin position="12"/>
        <end position="38"/>
    </location>
</feature>
<proteinExistence type="predicted"/>
<feature type="transmembrane region" description="Helical" evidence="1">
    <location>
        <begin position="77"/>
        <end position="96"/>
    </location>
</feature>
<keyword evidence="1" id="KW-0472">Membrane</keyword>
<keyword evidence="1" id="KW-0812">Transmembrane</keyword>
<dbReference type="EMBL" id="JAJGNA010000001">
    <property type="protein sequence ID" value="MCC4307315.1"/>
    <property type="molecule type" value="Genomic_DNA"/>
</dbReference>
<dbReference type="RefSeq" id="WP_228232537.1">
    <property type="nucleotide sequence ID" value="NZ_JAJGNA010000001.1"/>
</dbReference>
<name>A0A9Q3UIZ5_9GAMM</name>
<accession>A0A9Q3UIZ5</accession>
<dbReference type="AlphaFoldDB" id="A0A9Q3UIZ5"/>
<comment type="caution">
    <text evidence="2">The sequence shown here is derived from an EMBL/GenBank/DDBJ whole genome shotgun (WGS) entry which is preliminary data.</text>
</comment>
<keyword evidence="3" id="KW-1185">Reference proteome</keyword>
<reference evidence="2" key="1">
    <citation type="submission" date="2021-10" db="EMBL/GenBank/DDBJ databases">
        <title>The diversity and Nitrogen Metabolism of Culturable Nitrate-Utilizing Bacteria Within the Oxygen Minimum Zone of the Changjiang (Yangtze River)Estuary.</title>
        <authorList>
            <person name="Zhang D."/>
            <person name="Zheng J."/>
            <person name="Liu S."/>
            <person name="He W."/>
        </authorList>
    </citation>
    <scope>NUCLEOTIDE SEQUENCE</scope>
    <source>
        <strain evidence="2">FXH-223</strain>
    </source>
</reference>
<dbReference type="Proteomes" id="UP001108027">
    <property type="component" value="Unassembled WGS sequence"/>
</dbReference>
<organism evidence="2 3">
    <name type="scientific">Alloalcanivorax marinus</name>
    <dbReference type="NCBI Taxonomy" id="1177169"/>
    <lineage>
        <taxon>Bacteria</taxon>
        <taxon>Pseudomonadati</taxon>
        <taxon>Pseudomonadota</taxon>
        <taxon>Gammaproteobacteria</taxon>
        <taxon>Oceanospirillales</taxon>
        <taxon>Alcanivoracaceae</taxon>
        <taxon>Alloalcanivorax</taxon>
    </lineage>
</organism>
<keyword evidence="1" id="KW-1133">Transmembrane helix</keyword>